<feature type="region of interest" description="Disordered" evidence="1">
    <location>
        <begin position="127"/>
        <end position="154"/>
    </location>
</feature>
<feature type="compositionally biased region" description="Low complexity" evidence="1">
    <location>
        <begin position="129"/>
        <end position="153"/>
    </location>
</feature>
<feature type="compositionally biased region" description="Low complexity" evidence="1">
    <location>
        <begin position="229"/>
        <end position="238"/>
    </location>
</feature>
<feature type="region of interest" description="Disordered" evidence="1">
    <location>
        <begin position="534"/>
        <end position="558"/>
    </location>
</feature>
<evidence type="ECO:0000313" key="4">
    <source>
        <dbReference type="Proteomes" id="UP001054857"/>
    </source>
</evidence>
<reference evidence="3 4" key="1">
    <citation type="journal article" date="2021" name="Sci. Rep.">
        <title>Genome sequencing of the multicellular alga Astrephomene provides insights into convergent evolution of germ-soma differentiation.</title>
        <authorList>
            <person name="Yamashita S."/>
            <person name="Yamamoto K."/>
            <person name="Matsuzaki R."/>
            <person name="Suzuki S."/>
            <person name="Yamaguchi H."/>
            <person name="Hirooka S."/>
            <person name="Minakuchi Y."/>
            <person name="Miyagishima S."/>
            <person name="Kawachi M."/>
            <person name="Toyoda A."/>
            <person name="Nozaki H."/>
        </authorList>
    </citation>
    <scope>NUCLEOTIDE SEQUENCE [LARGE SCALE GENOMIC DNA]</scope>
    <source>
        <strain evidence="3 4">NIES-4017</strain>
    </source>
</reference>
<accession>A0AAD3DQT5</accession>
<evidence type="ECO:0000313" key="3">
    <source>
        <dbReference type="EMBL" id="GFR46350.1"/>
    </source>
</evidence>
<protein>
    <recommendedName>
        <fullName evidence="2">Helicase-associated domain-containing protein</fullName>
    </recommendedName>
</protein>
<sequence length="620" mass="65723">MRLTWQTHGTRWKPQKALTWRLKPHREFVARAVARDPVVQLLDSFWKARGVLDPARRKLLVDAADALSEEGALRPLDSAPLPADAPLPGLTAAWQLEQSAPEVRRVSRRLVALQQLLGGCGGNTGAVAGGSSASSSSSWTRHGSSSSRSSSDAGRGDVDLVWMVVREPRLLTADMTEITRRLLDMKVATYGTSVDVLAVVEAQPSLFFSDRWQLDLESLQAAPDSRMDSPPSSSFSSSGFRVPETTSTTASTAAAAAAAPAARSDAVTFPEVASCTASNSNPPDMHARLSTADGEGLWRPGLECYNRGAEAAAAAVVGAVAEAMAGGGIPASTGAADMTADAKGDEAAAPTAPYGSGGGGSTAAFGSGAKGSNSNGVRVGTRTAGRQHGHVVPADGEPEAAAVATQQQEQSSSASGVHAVQAEAAVQAPAGTAVQRLVQAWQYGVASDSDEEWALRLAQLSSYVGEHGDACVGFRQGDDPQLGRWAAKQRADWRRGQLGERRLSQLSALGFLFDSEEAEWVRWWRELAAAAGRQQWQGKDEDGRQGEEQQGPQQRREELEQRHVDLLSTAGGAATQPDMLYLVNWCSVQRIARRSGVLPESRIRRLDELGFDWSGADPLS</sequence>
<dbReference type="Pfam" id="PF03457">
    <property type="entry name" value="HA"/>
    <property type="match status" value="1"/>
</dbReference>
<dbReference type="EMBL" id="BMAR01000013">
    <property type="protein sequence ID" value="GFR46350.1"/>
    <property type="molecule type" value="Genomic_DNA"/>
</dbReference>
<name>A0AAD3DQT5_9CHLO</name>
<organism evidence="3 4">
    <name type="scientific">Astrephomene gubernaculifera</name>
    <dbReference type="NCBI Taxonomy" id="47775"/>
    <lineage>
        <taxon>Eukaryota</taxon>
        <taxon>Viridiplantae</taxon>
        <taxon>Chlorophyta</taxon>
        <taxon>core chlorophytes</taxon>
        <taxon>Chlorophyceae</taxon>
        <taxon>CS clade</taxon>
        <taxon>Chlamydomonadales</taxon>
        <taxon>Astrephomenaceae</taxon>
        <taxon>Astrephomene</taxon>
    </lineage>
</organism>
<keyword evidence="4" id="KW-1185">Reference proteome</keyword>
<evidence type="ECO:0000256" key="1">
    <source>
        <dbReference type="SAM" id="MobiDB-lite"/>
    </source>
</evidence>
<dbReference type="PANTHER" id="PTHR33418">
    <property type="entry name" value="HELICASE-ASSOCIATED"/>
    <property type="match status" value="1"/>
</dbReference>
<comment type="caution">
    <text evidence="3">The sequence shown here is derived from an EMBL/GenBank/DDBJ whole genome shotgun (WGS) entry which is preliminary data.</text>
</comment>
<feature type="compositionally biased region" description="Basic and acidic residues" evidence="1">
    <location>
        <begin position="538"/>
        <end position="547"/>
    </location>
</feature>
<dbReference type="Gene3D" id="6.10.140.530">
    <property type="match status" value="1"/>
</dbReference>
<feature type="domain" description="Helicase-associated" evidence="2">
    <location>
        <begin position="450"/>
        <end position="511"/>
    </location>
</feature>
<dbReference type="Proteomes" id="UP001054857">
    <property type="component" value="Unassembled WGS sequence"/>
</dbReference>
<proteinExistence type="predicted"/>
<dbReference type="InterPro" id="IPR005114">
    <property type="entry name" value="Helicase_assoc"/>
</dbReference>
<dbReference type="PANTHER" id="PTHR33418:SF1">
    <property type="entry name" value="HELICASE-ASSOCIATED DOMAIN-CONTAINING PROTEIN"/>
    <property type="match status" value="1"/>
</dbReference>
<feature type="region of interest" description="Disordered" evidence="1">
    <location>
        <begin position="222"/>
        <end position="246"/>
    </location>
</feature>
<evidence type="ECO:0000259" key="2">
    <source>
        <dbReference type="Pfam" id="PF03457"/>
    </source>
</evidence>
<gene>
    <name evidence="3" type="ORF">Agub_g7922</name>
</gene>
<dbReference type="AlphaFoldDB" id="A0AAD3DQT5"/>
<feature type="region of interest" description="Disordered" evidence="1">
    <location>
        <begin position="365"/>
        <end position="393"/>
    </location>
</feature>